<accession>A0ABP8TV44</accession>
<evidence type="ECO:0000313" key="1">
    <source>
        <dbReference type="EMBL" id="GAA4617242.1"/>
    </source>
</evidence>
<protein>
    <recommendedName>
        <fullName evidence="3">ATP/GTP-binding protein</fullName>
    </recommendedName>
</protein>
<dbReference type="Proteomes" id="UP001500212">
    <property type="component" value="Unassembled WGS sequence"/>
</dbReference>
<dbReference type="EMBL" id="BAABHJ010000039">
    <property type="protein sequence ID" value="GAA4617242.1"/>
    <property type="molecule type" value="Genomic_DNA"/>
</dbReference>
<sequence length="239" mass="24559">MIAGPHSYNPFATTRGKVGTSLPMQATIRRSAADPKHNLPPYCAEAAAASRVVGALSPIAGRPMVCGNEPASAVTPQELAQSAWKGLNLPIPAVRTAPPHGSEGLVGLPEWVWVPRGQWRSLSQKASAGAVWAEVTATPKQMVIEPGPGLPTVTCPGPGTVYDPVKPASGQHTDCSFTYRRSSAAEPGAVYRVKVTVVWGGSWVGSGGAGGALPDISRSTTFGLKVAEAQGLYGGGAGR</sequence>
<gene>
    <name evidence="1" type="ORF">GCM10023195_76880</name>
</gene>
<proteinExistence type="predicted"/>
<evidence type="ECO:0008006" key="3">
    <source>
        <dbReference type="Google" id="ProtNLM"/>
    </source>
</evidence>
<evidence type="ECO:0000313" key="2">
    <source>
        <dbReference type="Proteomes" id="UP001500212"/>
    </source>
</evidence>
<keyword evidence="2" id="KW-1185">Reference proteome</keyword>
<comment type="caution">
    <text evidence="1">The sequence shown here is derived from an EMBL/GenBank/DDBJ whole genome shotgun (WGS) entry which is preliminary data.</text>
</comment>
<reference evidence="2" key="1">
    <citation type="journal article" date="2019" name="Int. J. Syst. Evol. Microbiol.">
        <title>The Global Catalogue of Microorganisms (GCM) 10K type strain sequencing project: providing services to taxonomists for standard genome sequencing and annotation.</title>
        <authorList>
            <consortium name="The Broad Institute Genomics Platform"/>
            <consortium name="The Broad Institute Genome Sequencing Center for Infectious Disease"/>
            <person name="Wu L."/>
            <person name="Ma J."/>
        </authorList>
    </citation>
    <scope>NUCLEOTIDE SEQUENCE [LARGE SCALE GENOMIC DNA]</scope>
    <source>
        <strain evidence="2">JCM 17938</strain>
    </source>
</reference>
<name>A0ABP8TV44_9ACTN</name>
<organism evidence="1 2">
    <name type="scientific">Actinoallomurus liliacearum</name>
    <dbReference type="NCBI Taxonomy" id="1080073"/>
    <lineage>
        <taxon>Bacteria</taxon>
        <taxon>Bacillati</taxon>
        <taxon>Actinomycetota</taxon>
        <taxon>Actinomycetes</taxon>
        <taxon>Streptosporangiales</taxon>
        <taxon>Thermomonosporaceae</taxon>
        <taxon>Actinoallomurus</taxon>
    </lineage>
</organism>